<dbReference type="HOGENOM" id="CLU_014520_0_0_10"/>
<gene>
    <name evidence="2" type="ORF">HMPREF0645_0801</name>
</gene>
<accession>D1PV16</accession>
<name>D1PV16_9BACT</name>
<dbReference type="CDD" id="cd00063">
    <property type="entry name" value="FN3"/>
    <property type="match status" value="1"/>
</dbReference>
<dbReference type="InterPro" id="IPR013783">
    <property type="entry name" value="Ig-like_fold"/>
</dbReference>
<evidence type="ECO:0000313" key="2">
    <source>
        <dbReference type="EMBL" id="EFA44736.1"/>
    </source>
</evidence>
<dbReference type="SUPFAM" id="SSF49265">
    <property type="entry name" value="Fibronectin type III"/>
    <property type="match status" value="1"/>
</dbReference>
<sequence length="950" mass="105778">MTAQLPTLNHKAEKAVDHYLQTYSAKNTEFVQQPRLQKLIINNRTRTVVVNTTEYFAQQEFTNKRVGKIYKKVKKALPKPYNHYTIQIVTNGMPIEHYVPGYMRHPADGRALWGKTEYKGKPWVSNVSSPARITNGLYNRHLTVWNSHGRYYDNKKGFWKWQRPNLFGTNEDLFTQTIVVPYLIPMLEHAGAVVFTPRERDLQTDEYIIDADGSLGNNKRGYDEYAEGRQWSSTGIPGFAPHYGHYVDNENPFTAGSARMIKSTKKAGKAYVKWQPNFRKEGRYAVYVSYQTLNKSIEDAQYTVFHKGQATEFRVNQQMGGGTWVYLGTFEFDRGDNIYNCVMLTNQSKHRGVVTADAVRFGGGMGNIERGGFVSGYPRALEGSRYYAQWSGAPYTVYGGRGGMDDYADDINTRSRMLNWLAGGSTYVPNLGGKKVPMELSLALHSDAGFATNGQDLVGSLAICTTDFNDGRLDAGISRMASKNFAEQLLSGVTRDITFEYGKWARRYLWDRNYSETRLPEVPSAILETMSHQNFPDMVMGQDPNFKFSFARSVYKTIVRYVNDMHGRAAVIQPLPPENMRVELTGSDEAKVSWTMQEDKQEPTARPTYYILYTATGTSGFDNGRKVNGTSATVKLEPGVQYNFKVTAGNRGGESFASEVVSVVSQPGATKTVLVINGFHRLSAPAVINNSLQQGFDLDADLGVSRGVTAGWCGRQLNFNRSKMGIENETGLGYSGNELAGTVIAGNDFNYIKTHTEAIASAGKYNVASCSSKAVETEMVQLEKYAAIDVILGLERYSPQSLKFYKAFPSTFKTKLSAYAQGGGRIVASGAYIGTDMMVGDDAAWLARTLKTNYAAAVKTDTINGISGLGMNFDIHRRLNADHYAATHTDVLQPAPEAICTMQYSNGYSAATAYNGSDYKTFVMGFPFECITDRGTRNRLMQGIMNYILK</sequence>
<dbReference type="Proteomes" id="UP000003160">
    <property type="component" value="Unassembled WGS sequence"/>
</dbReference>
<comment type="caution">
    <text evidence="2">The sequence shown here is derived from an EMBL/GenBank/DDBJ whole genome shotgun (WGS) entry which is preliminary data.</text>
</comment>
<dbReference type="Gene3D" id="3.40.630.40">
    <property type="entry name" value="Zn-dependent exopeptidases"/>
    <property type="match status" value="1"/>
</dbReference>
<dbReference type="Gene3D" id="2.60.40.10">
    <property type="entry name" value="Immunoglobulins"/>
    <property type="match status" value="1"/>
</dbReference>
<dbReference type="AlphaFoldDB" id="D1PV16"/>
<proteinExistence type="predicted"/>
<dbReference type="InterPro" id="IPR003961">
    <property type="entry name" value="FN3_dom"/>
</dbReference>
<reference evidence="2 3" key="1">
    <citation type="submission" date="2009-10" db="EMBL/GenBank/DDBJ databases">
        <authorList>
            <person name="Qin X."/>
            <person name="Bachman B."/>
            <person name="Battles P."/>
            <person name="Bell A."/>
            <person name="Bess C."/>
            <person name="Bickham C."/>
            <person name="Chaboub L."/>
            <person name="Chen D."/>
            <person name="Coyle M."/>
            <person name="Deiros D.R."/>
            <person name="Dinh H."/>
            <person name="Forbes L."/>
            <person name="Fowler G."/>
            <person name="Francisco L."/>
            <person name="Fu Q."/>
            <person name="Gubbala S."/>
            <person name="Hale W."/>
            <person name="Han Y."/>
            <person name="Hemphill L."/>
            <person name="Highlander S.K."/>
            <person name="Hirani K."/>
            <person name="Hogues M."/>
            <person name="Jackson L."/>
            <person name="Jakkamsetti A."/>
            <person name="Javaid M."/>
            <person name="Jiang H."/>
            <person name="Korchina V."/>
            <person name="Kovar C."/>
            <person name="Lara F."/>
            <person name="Lee S."/>
            <person name="Mata R."/>
            <person name="Mathew T."/>
            <person name="Moen C."/>
            <person name="Morales K."/>
            <person name="Munidasa M."/>
            <person name="Nazareth L."/>
            <person name="Ngo R."/>
            <person name="Nguyen L."/>
            <person name="Okwuonu G."/>
            <person name="Ongeri F."/>
            <person name="Patil S."/>
            <person name="Petrosino J."/>
            <person name="Pham C."/>
            <person name="Pham P."/>
            <person name="Pu L.-L."/>
            <person name="Puazo M."/>
            <person name="Raj R."/>
            <person name="Reid J."/>
            <person name="Rouhana J."/>
            <person name="Saada N."/>
            <person name="Shang Y."/>
            <person name="Simmons D."/>
            <person name="Thornton R."/>
            <person name="Warren J."/>
            <person name="Weissenberger G."/>
            <person name="Zhang J."/>
            <person name="Zhang L."/>
            <person name="Zhou C."/>
            <person name="Zhu D."/>
            <person name="Muzny D."/>
            <person name="Worley K."/>
            <person name="Gibbs R."/>
        </authorList>
    </citation>
    <scope>NUCLEOTIDE SEQUENCE [LARGE SCALE GENOMIC DNA]</scope>
    <source>
        <strain evidence="2 3">DSM 17361</strain>
    </source>
</reference>
<dbReference type="SMART" id="SM00060">
    <property type="entry name" value="FN3"/>
    <property type="match status" value="1"/>
</dbReference>
<dbReference type="PROSITE" id="PS50853">
    <property type="entry name" value="FN3"/>
    <property type="match status" value="1"/>
</dbReference>
<evidence type="ECO:0000259" key="1">
    <source>
        <dbReference type="PROSITE" id="PS50853"/>
    </source>
</evidence>
<organism evidence="2 3">
    <name type="scientific">Hallella bergensis DSM 17361</name>
    <dbReference type="NCBI Taxonomy" id="585502"/>
    <lineage>
        <taxon>Bacteria</taxon>
        <taxon>Pseudomonadati</taxon>
        <taxon>Bacteroidota</taxon>
        <taxon>Bacteroidia</taxon>
        <taxon>Bacteroidales</taxon>
        <taxon>Prevotellaceae</taxon>
        <taxon>Hallella</taxon>
    </lineage>
</organism>
<dbReference type="Pfam" id="PF00041">
    <property type="entry name" value="fn3"/>
    <property type="match status" value="1"/>
</dbReference>
<feature type="domain" description="Fibronectin type-III" evidence="1">
    <location>
        <begin position="576"/>
        <end position="668"/>
    </location>
</feature>
<keyword evidence="3" id="KW-1185">Reference proteome</keyword>
<dbReference type="EMBL" id="ACKS01000034">
    <property type="protein sequence ID" value="EFA44736.1"/>
    <property type="molecule type" value="Genomic_DNA"/>
</dbReference>
<protein>
    <submittedName>
        <fullName evidence="2">Fibronectin type III domain protein</fullName>
    </submittedName>
</protein>
<dbReference type="Pfam" id="PF25275">
    <property type="entry name" value="Golvesin_C"/>
    <property type="match status" value="1"/>
</dbReference>
<evidence type="ECO:0000313" key="3">
    <source>
        <dbReference type="Proteomes" id="UP000003160"/>
    </source>
</evidence>
<dbReference type="InterPro" id="IPR036116">
    <property type="entry name" value="FN3_sf"/>
</dbReference>
<dbReference type="eggNOG" id="COG0860">
    <property type="taxonomic scope" value="Bacteria"/>
</dbReference>
<dbReference type="InterPro" id="IPR033803">
    <property type="entry name" value="CBD-like_Golvesin-Xly"/>
</dbReference>